<evidence type="ECO:0000313" key="3">
    <source>
        <dbReference type="Proteomes" id="UP001189624"/>
    </source>
</evidence>
<dbReference type="Gramene" id="rna-AYBTSS11_LOCUS290">
    <property type="protein sequence ID" value="CAJ1788156.1"/>
    <property type="gene ID" value="gene-AYBTSS11_LOCUS290"/>
</dbReference>
<reference evidence="2" key="1">
    <citation type="submission" date="2023-10" db="EMBL/GenBank/DDBJ databases">
        <authorList>
            <person name="Domelevo Entfellner J.-B."/>
        </authorList>
    </citation>
    <scope>NUCLEOTIDE SEQUENCE</scope>
</reference>
<name>A0AA86V8B5_9FABA</name>
<protein>
    <submittedName>
        <fullName evidence="2">Uncharacterized protein</fullName>
    </submittedName>
</protein>
<evidence type="ECO:0000256" key="1">
    <source>
        <dbReference type="SAM" id="MobiDB-lite"/>
    </source>
</evidence>
<sequence>MESEEHHQVAGFASGIGVPVSGDVPVADACGVGHFPGWVVVAALGHSSAAALLRRCTSLQLVRTKPLHAAEAIVGVMIIWLLRFDDSKVVDDLSTTNVNINGNKEDGHEAKEEKGMNKDGDATCLEIAEIHWPSFARKLEEVLVKADNIKFKEGKWEKLRLKDGTNGVAWLGSESAESDGDDSLKVTSPPRGITLL</sequence>
<accession>A0AA86V8B5</accession>
<dbReference type="Proteomes" id="UP001189624">
    <property type="component" value="Chromosome 1"/>
</dbReference>
<dbReference type="AlphaFoldDB" id="A0AA86V8B5"/>
<keyword evidence="3" id="KW-1185">Reference proteome</keyword>
<feature type="region of interest" description="Disordered" evidence="1">
    <location>
        <begin position="172"/>
        <end position="196"/>
    </location>
</feature>
<evidence type="ECO:0000313" key="2">
    <source>
        <dbReference type="EMBL" id="CAJ1788156.1"/>
    </source>
</evidence>
<dbReference type="EMBL" id="OY731398">
    <property type="protein sequence ID" value="CAJ1788156.1"/>
    <property type="molecule type" value="Genomic_DNA"/>
</dbReference>
<proteinExistence type="predicted"/>
<gene>
    <name evidence="2" type="ORF">AYBTSS11_LOCUS290</name>
</gene>
<organism evidence="2 3">
    <name type="scientific">Sphenostylis stenocarpa</name>
    <dbReference type="NCBI Taxonomy" id="92480"/>
    <lineage>
        <taxon>Eukaryota</taxon>
        <taxon>Viridiplantae</taxon>
        <taxon>Streptophyta</taxon>
        <taxon>Embryophyta</taxon>
        <taxon>Tracheophyta</taxon>
        <taxon>Spermatophyta</taxon>
        <taxon>Magnoliopsida</taxon>
        <taxon>eudicotyledons</taxon>
        <taxon>Gunneridae</taxon>
        <taxon>Pentapetalae</taxon>
        <taxon>rosids</taxon>
        <taxon>fabids</taxon>
        <taxon>Fabales</taxon>
        <taxon>Fabaceae</taxon>
        <taxon>Papilionoideae</taxon>
        <taxon>50 kb inversion clade</taxon>
        <taxon>NPAAA clade</taxon>
        <taxon>indigoferoid/millettioid clade</taxon>
        <taxon>Phaseoleae</taxon>
        <taxon>Sphenostylis</taxon>
    </lineage>
</organism>